<evidence type="ECO:0000256" key="3">
    <source>
        <dbReference type="ARBA" id="ARBA00022638"/>
    </source>
</evidence>
<keyword evidence="5 6" id="KW-0326">Glycosidase</keyword>
<comment type="similarity">
    <text evidence="6">Belongs to the glycosyl hydrolase 24 family.</text>
</comment>
<evidence type="ECO:0000313" key="7">
    <source>
        <dbReference type="EMBL" id="GHH52459.1"/>
    </source>
</evidence>
<dbReference type="PANTHER" id="PTHR38107">
    <property type="match status" value="1"/>
</dbReference>
<proteinExistence type="inferred from homology"/>
<evidence type="ECO:0000313" key="8">
    <source>
        <dbReference type="Proteomes" id="UP000623958"/>
    </source>
</evidence>
<reference evidence="7" key="2">
    <citation type="submission" date="2020-09" db="EMBL/GenBank/DDBJ databases">
        <authorList>
            <person name="Sun Q."/>
            <person name="Ohkuma M."/>
        </authorList>
    </citation>
    <scope>NUCLEOTIDE SEQUENCE</scope>
    <source>
        <strain evidence="7">JCM 13306</strain>
    </source>
</reference>
<dbReference type="InterPro" id="IPR043688">
    <property type="entry name" value="SAR_endolysin-like"/>
</dbReference>
<reference evidence="7" key="1">
    <citation type="journal article" date="2014" name="Int. J. Syst. Evol. Microbiol.">
        <title>Complete genome sequence of Corynebacterium casei LMG S-19264T (=DSM 44701T), isolated from a smear-ripened cheese.</title>
        <authorList>
            <consortium name="US DOE Joint Genome Institute (JGI-PGF)"/>
            <person name="Walter F."/>
            <person name="Albersmeier A."/>
            <person name="Kalinowski J."/>
            <person name="Ruckert C."/>
        </authorList>
    </citation>
    <scope>NUCLEOTIDE SEQUENCE</scope>
    <source>
        <strain evidence="7">JCM 13306</strain>
    </source>
</reference>
<keyword evidence="3 6" id="KW-0081">Bacteriolytic enzyme</keyword>
<evidence type="ECO:0000256" key="5">
    <source>
        <dbReference type="ARBA" id="ARBA00023295"/>
    </source>
</evidence>
<dbReference type="EC" id="3.2.1.17" evidence="6"/>
<dbReference type="CDD" id="cd16900">
    <property type="entry name" value="endolysin_R21-like"/>
    <property type="match status" value="1"/>
</dbReference>
<dbReference type="Pfam" id="PF00959">
    <property type="entry name" value="Phage_lysozyme"/>
    <property type="match status" value="1"/>
</dbReference>
<keyword evidence="8" id="KW-1185">Reference proteome</keyword>
<dbReference type="InterPro" id="IPR051018">
    <property type="entry name" value="Bacteriophage_GH24"/>
</dbReference>
<dbReference type="Gene3D" id="1.10.530.40">
    <property type="match status" value="1"/>
</dbReference>
<protein>
    <recommendedName>
        <fullName evidence="6">Lysozyme</fullName>
        <ecNumber evidence="6">3.2.1.17</ecNumber>
    </recommendedName>
</protein>
<keyword evidence="2 6" id="KW-0929">Antimicrobial</keyword>
<dbReference type="GO" id="GO:0016998">
    <property type="term" value="P:cell wall macromolecule catabolic process"/>
    <property type="evidence" value="ECO:0007669"/>
    <property type="project" value="InterPro"/>
</dbReference>
<dbReference type="HAMAP" id="MF_04136">
    <property type="entry name" value="SAR_ENDOLYSIN"/>
    <property type="match status" value="1"/>
</dbReference>
<dbReference type="RefSeq" id="WP_434029073.1">
    <property type="nucleotide sequence ID" value="NZ_BNBA01000010.1"/>
</dbReference>
<name>A0A919F786_9XANT</name>
<sequence>MAVKAKVAAVIAAGVAALAAPLIMKWEGVRYMPYQDIVGVWTVCYGHTGADVVPGKQYTAADCKALLERDMAEANEHVRRCINTPMLRQIEAALTSATFNLGPKVVCGSTLQRKALSNDWPGACAELDLWRNAGGREVRGLVLRRADERALCEGASVGSSR</sequence>
<evidence type="ECO:0000256" key="4">
    <source>
        <dbReference type="ARBA" id="ARBA00022801"/>
    </source>
</evidence>
<organism evidence="7 8">
    <name type="scientific">Xanthomonas boreopolis</name>
    <dbReference type="NCBI Taxonomy" id="86183"/>
    <lineage>
        <taxon>Bacteria</taxon>
        <taxon>Pseudomonadati</taxon>
        <taxon>Pseudomonadota</taxon>
        <taxon>Gammaproteobacteria</taxon>
        <taxon>Lysobacterales</taxon>
        <taxon>Lysobacteraceae</taxon>
        <taxon>Xanthomonas</taxon>
    </lineage>
</organism>
<dbReference type="Proteomes" id="UP000623958">
    <property type="component" value="Unassembled WGS sequence"/>
</dbReference>
<comment type="catalytic activity">
    <reaction evidence="1 6">
        <text>Hydrolysis of (1-&gt;4)-beta-linkages between N-acetylmuramic acid and N-acetyl-D-glucosamine residues in a peptidoglycan and between N-acetyl-D-glucosamine residues in chitodextrins.</text>
        <dbReference type="EC" id="3.2.1.17"/>
    </reaction>
</comment>
<gene>
    <name evidence="7" type="primary">ybcS</name>
    <name evidence="7" type="ORF">GCM10009090_16450</name>
</gene>
<dbReference type="HAMAP" id="MF_04110">
    <property type="entry name" value="ENDOLYSIN_T4"/>
    <property type="match status" value="1"/>
</dbReference>
<dbReference type="GO" id="GO:0009253">
    <property type="term" value="P:peptidoglycan catabolic process"/>
    <property type="evidence" value="ECO:0007669"/>
    <property type="project" value="InterPro"/>
</dbReference>
<dbReference type="GO" id="GO:0042742">
    <property type="term" value="P:defense response to bacterium"/>
    <property type="evidence" value="ECO:0007669"/>
    <property type="project" value="UniProtKB-KW"/>
</dbReference>
<accession>A0A919F786</accession>
<dbReference type="GO" id="GO:0031640">
    <property type="term" value="P:killing of cells of another organism"/>
    <property type="evidence" value="ECO:0007669"/>
    <property type="project" value="UniProtKB-KW"/>
</dbReference>
<dbReference type="InterPro" id="IPR002196">
    <property type="entry name" value="Glyco_hydro_24"/>
</dbReference>
<dbReference type="InterPro" id="IPR023347">
    <property type="entry name" value="Lysozyme_dom_sf"/>
</dbReference>
<dbReference type="InterPro" id="IPR023346">
    <property type="entry name" value="Lysozyme-like_dom_sf"/>
</dbReference>
<dbReference type="InterPro" id="IPR034690">
    <property type="entry name" value="Endolysin_T4_type"/>
</dbReference>
<dbReference type="EMBL" id="BNBA01000010">
    <property type="protein sequence ID" value="GHH52459.1"/>
    <property type="molecule type" value="Genomic_DNA"/>
</dbReference>
<dbReference type="PANTHER" id="PTHR38107:SF3">
    <property type="entry name" value="LYSOZYME RRRD-RELATED"/>
    <property type="match status" value="1"/>
</dbReference>
<evidence type="ECO:0000256" key="1">
    <source>
        <dbReference type="ARBA" id="ARBA00000632"/>
    </source>
</evidence>
<dbReference type="AlphaFoldDB" id="A0A919F786"/>
<evidence type="ECO:0000256" key="2">
    <source>
        <dbReference type="ARBA" id="ARBA00022529"/>
    </source>
</evidence>
<comment type="caution">
    <text evidence="7">The sequence shown here is derived from an EMBL/GenBank/DDBJ whole genome shotgun (WGS) entry which is preliminary data.</text>
</comment>
<dbReference type="SUPFAM" id="SSF53955">
    <property type="entry name" value="Lysozyme-like"/>
    <property type="match status" value="1"/>
</dbReference>
<dbReference type="GO" id="GO:0003796">
    <property type="term" value="F:lysozyme activity"/>
    <property type="evidence" value="ECO:0007669"/>
    <property type="project" value="UniProtKB-EC"/>
</dbReference>
<evidence type="ECO:0000256" key="6">
    <source>
        <dbReference type="RuleBase" id="RU003788"/>
    </source>
</evidence>
<keyword evidence="4 6" id="KW-0378">Hydrolase</keyword>